<name>A0A0Q0XNT5_9FLAO</name>
<reference evidence="1 2" key="1">
    <citation type="submission" date="2014-09" db="EMBL/GenBank/DDBJ databases">
        <title>Genome sequence of Flavobacterium aquidurense RC62.</title>
        <authorList>
            <person name="Kim J.F."/>
            <person name="Kwak M.-J."/>
        </authorList>
    </citation>
    <scope>NUCLEOTIDE SEQUENCE [LARGE SCALE GENOMIC DNA]</scope>
    <source>
        <strain evidence="1 2">RC62</strain>
    </source>
</reference>
<comment type="caution">
    <text evidence="1">The sequence shown here is derived from an EMBL/GenBank/DDBJ whole genome shotgun (WGS) entry which is preliminary data.</text>
</comment>
<dbReference type="EMBL" id="JRLF01000015">
    <property type="protein sequence ID" value="KQB37439.1"/>
    <property type="molecule type" value="Genomic_DNA"/>
</dbReference>
<gene>
    <name evidence="1" type="ORF">RC62_2605</name>
</gene>
<dbReference type="AlphaFoldDB" id="A0A0Q0XNT5"/>
<dbReference type="SUPFAM" id="SSF52058">
    <property type="entry name" value="L domain-like"/>
    <property type="match status" value="1"/>
</dbReference>
<dbReference type="STRING" id="362413.RC62_2605"/>
<organism evidence="1 2">
    <name type="scientific">Flavobacterium aquidurense</name>
    <dbReference type="NCBI Taxonomy" id="362413"/>
    <lineage>
        <taxon>Bacteria</taxon>
        <taxon>Pseudomonadati</taxon>
        <taxon>Bacteroidota</taxon>
        <taxon>Flavobacteriia</taxon>
        <taxon>Flavobacteriales</taxon>
        <taxon>Flavobacteriaceae</taxon>
        <taxon>Flavobacterium</taxon>
    </lineage>
</organism>
<evidence type="ECO:0000313" key="2">
    <source>
        <dbReference type="Proteomes" id="UP000050443"/>
    </source>
</evidence>
<dbReference type="PATRIC" id="fig|362413.3.peg.2551"/>
<sequence>MDLKIRENDNGKYVVIYSNNFSEGIDFVFQNKISQIQLKGTVGKIEQKIDFSLIEKVSNQIKILTISNLNDTQIENLESIYNLIFLEILFVPEKLNFKLDILKFENLIQFGGVFSPKILNLNKHEKLQSLVISSGYPTENLDFLCNLKYVQKLHLYKANKLENLKGIEKLSSLFEISIGYNSKITSVLEINDSKVEKLIIEKCKNLLDFSFLKENKHIKELFIDNIKSIEFITAMPNLEIINFWDCKDGNMRPLLEAKKLKQINFYPNKKHYSHTIEEIIEITGARRGRNV</sequence>
<dbReference type="InterPro" id="IPR032675">
    <property type="entry name" value="LRR_dom_sf"/>
</dbReference>
<protein>
    <submittedName>
        <fullName evidence="1">Uncharacterized protein</fullName>
    </submittedName>
</protein>
<dbReference type="Gene3D" id="3.80.10.10">
    <property type="entry name" value="Ribonuclease Inhibitor"/>
    <property type="match status" value="1"/>
</dbReference>
<dbReference type="RefSeq" id="WP_055098177.1">
    <property type="nucleotide sequence ID" value="NZ_JRLF01000015.1"/>
</dbReference>
<dbReference type="Proteomes" id="UP000050443">
    <property type="component" value="Unassembled WGS sequence"/>
</dbReference>
<accession>A0A0Q0XNT5</accession>
<evidence type="ECO:0000313" key="1">
    <source>
        <dbReference type="EMBL" id="KQB37439.1"/>
    </source>
</evidence>
<dbReference type="OrthoDB" id="9157385at2"/>
<proteinExistence type="predicted"/>